<feature type="transmembrane region" description="Helical" evidence="1">
    <location>
        <begin position="141"/>
        <end position="158"/>
    </location>
</feature>
<dbReference type="STRING" id="349215.A11S_746"/>
<organism evidence="3 4">
    <name type="scientific">Micavibrio aeruginosavorus EPB</name>
    <dbReference type="NCBI Taxonomy" id="349215"/>
    <lineage>
        <taxon>Bacteria</taxon>
        <taxon>Pseudomonadati</taxon>
        <taxon>Bdellovibrionota</taxon>
        <taxon>Bdellovibrionia</taxon>
        <taxon>Bdellovibrionales</taxon>
        <taxon>Pseudobdellovibrionaceae</taxon>
        <taxon>Micavibrio</taxon>
    </lineage>
</organism>
<feature type="transmembrane region" description="Helical" evidence="1">
    <location>
        <begin position="117"/>
        <end position="135"/>
    </location>
</feature>
<evidence type="ECO:0000256" key="1">
    <source>
        <dbReference type="SAM" id="Phobius"/>
    </source>
</evidence>
<keyword evidence="1" id="KW-0472">Membrane</keyword>
<dbReference type="OrthoDB" id="7551043at2"/>
<protein>
    <recommendedName>
        <fullName evidence="2">DUF3592 domain-containing protein</fullName>
    </recommendedName>
</protein>
<evidence type="ECO:0000313" key="3">
    <source>
        <dbReference type="EMBL" id="AGH97569.1"/>
    </source>
</evidence>
<feature type="transmembrane region" description="Helical" evidence="1">
    <location>
        <begin position="213"/>
        <end position="233"/>
    </location>
</feature>
<dbReference type="HOGENOM" id="CLU_789440_0_0_5"/>
<accession>M4VWK2</accession>
<dbReference type="KEGG" id="man:A11S_746"/>
<dbReference type="InterPro" id="IPR021994">
    <property type="entry name" value="DUF3592"/>
</dbReference>
<keyword evidence="1" id="KW-1133">Transmembrane helix</keyword>
<proteinExistence type="predicted"/>
<feature type="domain" description="DUF3592" evidence="2">
    <location>
        <begin position="246"/>
        <end position="310"/>
    </location>
</feature>
<evidence type="ECO:0000313" key="4">
    <source>
        <dbReference type="Proteomes" id="UP000011932"/>
    </source>
</evidence>
<feature type="transmembrane region" description="Helical" evidence="1">
    <location>
        <begin position="14"/>
        <end position="36"/>
    </location>
</feature>
<dbReference type="Proteomes" id="UP000011932">
    <property type="component" value="Chromosome"/>
</dbReference>
<reference evidence="3 4" key="1">
    <citation type="journal article" date="2013" name="ISME J.">
        <title>By their genes ye shall know them: genomic signatures of predatory bacteria.</title>
        <authorList>
            <person name="Pasternak Z."/>
            <person name="Pietrokovski S."/>
            <person name="Rotem O."/>
            <person name="Gophna U."/>
            <person name="Lurie-Weinberger M.N."/>
            <person name="Jurkevitch E."/>
        </authorList>
    </citation>
    <scope>NUCLEOTIDE SEQUENCE [LARGE SCALE GENOMIC DNA]</scope>
    <source>
        <strain evidence="3">EPB</strain>
    </source>
</reference>
<evidence type="ECO:0000259" key="2">
    <source>
        <dbReference type="Pfam" id="PF12158"/>
    </source>
</evidence>
<name>M4VWK2_9BACT</name>
<gene>
    <name evidence="3" type="ORF">A11S_746</name>
</gene>
<dbReference type="AlphaFoldDB" id="M4VWK2"/>
<sequence length="351" mass="38742">MGGVIGLMAAVQQVGWLVAGLFFWFIACVMILSHIYDRRTKKTYNGQIAGLRVRGDVTKGKAVYYPIVSYTNESGALIEAETRHGSSGLAGKLPGRAVRVMPDAHEPGVVTIRDGSGIFLTLVLLAMGAVPIIIGVSQYPVTPYTILIFAAFGAWVAWKIARMIRPRHEWQSREEFRRRKAAELLTKRAECARINRDEAIVQLKAIDDLAFRFLPLSLLIAFIFLGVGAWVGYDTGTLLKNRAHAEGRVVALDRPSGSDAYYPVVEYRTHDDEWVRFTDKTGSNAPSVAVGQGVDVIYDVRKPDRAMIGTTVPAVWIVVVACGLVGLVVLVAVIRTFCGVTMWRRRGYNIF</sequence>
<keyword evidence="1" id="KW-0812">Transmembrane</keyword>
<dbReference type="Pfam" id="PF12158">
    <property type="entry name" value="DUF3592"/>
    <property type="match status" value="1"/>
</dbReference>
<dbReference type="EMBL" id="CP003538">
    <property type="protein sequence ID" value="AGH97569.1"/>
    <property type="molecule type" value="Genomic_DNA"/>
</dbReference>
<feature type="transmembrane region" description="Helical" evidence="1">
    <location>
        <begin position="314"/>
        <end position="338"/>
    </location>
</feature>
<dbReference type="RefSeq" id="WP_015467120.1">
    <property type="nucleotide sequence ID" value="NC_020812.1"/>
</dbReference>